<feature type="region of interest" description="Disordered" evidence="1">
    <location>
        <begin position="91"/>
        <end position="151"/>
    </location>
</feature>
<evidence type="ECO:0000313" key="2">
    <source>
        <dbReference type="EMBL" id="KAF0919414.1"/>
    </source>
</evidence>
<accession>A0A6G1E4S0</accession>
<dbReference type="Proteomes" id="UP000479710">
    <property type="component" value="Unassembled WGS sequence"/>
</dbReference>
<protein>
    <submittedName>
        <fullName evidence="2">Uncharacterized protein</fullName>
    </submittedName>
</protein>
<evidence type="ECO:0000313" key="3">
    <source>
        <dbReference type="Proteomes" id="UP000479710"/>
    </source>
</evidence>
<organism evidence="2 3">
    <name type="scientific">Oryza meyeriana var. granulata</name>
    <dbReference type="NCBI Taxonomy" id="110450"/>
    <lineage>
        <taxon>Eukaryota</taxon>
        <taxon>Viridiplantae</taxon>
        <taxon>Streptophyta</taxon>
        <taxon>Embryophyta</taxon>
        <taxon>Tracheophyta</taxon>
        <taxon>Spermatophyta</taxon>
        <taxon>Magnoliopsida</taxon>
        <taxon>Liliopsida</taxon>
        <taxon>Poales</taxon>
        <taxon>Poaceae</taxon>
        <taxon>BOP clade</taxon>
        <taxon>Oryzoideae</taxon>
        <taxon>Oryzeae</taxon>
        <taxon>Oryzinae</taxon>
        <taxon>Oryza</taxon>
        <taxon>Oryza meyeriana</taxon>
    </lineage>
</organism>
<feature type="compositionally biased region" description="Basic residues" evidence="1">
    <location>
        <begin position="40"/>
        <end position="57"/>
    </location>
</feature>
<name>A0A6G1E4S0_9ORYZ</name>
<proteinExistence type="predicted"/>
<keyword evidence="3" id="KW-1185">Reference proteome</keyword>
<evidence type="ECO:0000256" key="1">
    <source>
        <dbReference type="SAM" id="MobiDB-lite"/>
    </source>
</evidence>
<reference evidence="2 3" key="1">
    <citation type="submission" date="2019-11" db="EMBL/GenBank/DDBJ databases">
        <title>Whole genome sequence of Oryza granulata.</title>
        <authorList>
            <person name="Li W."/>
        </authorList>
    </citation>
    <scope>NUCLEOTIDE SEQUENCE [LARGE SCALE GENOMIC DNA]</scope>
    <source>
        <strain evidence="3">cv. Menghai</strain>
        <tissue evidence="2">Leaf</tissue>
    </source>
</reference>
<dbReference type="EMBL" id="SPHZ02000005">
    <property type="protein sequence ID" value="KAF0919414.1"/>
    <property type="molecule type" value="Genomic_DNA"/>
</dbReference>
<feature type="region of interest" description="Disordered" evidence="1">
    <location>
        <begin position="1"/>
        <end position="76"/>
    </location>
</feature>
<dbReference type="AlphaFoldDB" id="A0A6G1E4S0"/>
<gene>
    <name evidence="2" type="ORF">E2562_029447</name>
</gene>
<comment type="caution">
    <text evidence="2">The sequence shown here is derived from an EMBL/GenBank/DDBJ whole genome shotgun (WGS) entry which is preliminary data.</text>
</comment>
<sequence>MSFCPASAYKSTPSPPTRPRTSPRPRRLTAAPPPLGTSPKSHRLALNRARARAKHHPPPPLSLTSGHRGHRHGCIPVGDLDLPPPYAKFPSHRCGHSHPSTSFTRFPIPSAPRHPALLPPVSGRPPYHSDRRRPSIPSDGPLFPSLSDVSS</sequence>